<evidence type="ECO:0000256" key="5">
    <source>
        <dbReference type="RuleBase" id="RU004973"/>
    </source>
</evidence>
<dbReference type="SUPFAM" id="SSF48670">
    <property type="entry name" value="Transducin (heterotrimeric G protein), gamma chain"/>
    <property type="match status" value="1"/>
</dbReference>
<evidence type="ECO:0000313" key="7">
    <source>
        <dbReference type="Ensembl" id="ENSNVIP00000011401.1"/>
    </source>
</evidence>
<dbReference type="InterPro" id="IPR015898">
    <property type="entry name" value="G-protein_gamma-like_dom"/>
</dbReference>
<evidence type="ECO:0000256" key="2">
    <source>
        <dbReference type="ARBA" id="ARBA00022475"/>
    </source>
</evidence>
<evidence type="ECO:0000259" key="6">
    <source>
        <dbReference type="PROSITE" id="PS50058"/>
    </source>
</evidence>
<dbReference type="GO" id="GO:0031681">
    <property type="term" value="F:G-protein beta-subunit binding"/>
    <property type="evidence" value="ECO:0007669"/>
    <property type="project" value="InterPro"/>
</dbReference>
<dbReference type="InterPro" id="IPR036284">
    <property type="entry name" value="GGL_sf"/>
</dbReference>
<dbReference type="GO" id="GO:0005834">
    <property type="term" value="C:heterotrimeric G-protein complex"/>
    <property type="evidence" value="ECO:0007669"/>
    <property type="project" value="InterPro"/>
</dbReference>
<comment type="subunit">
    <text evidence="5">G proteins are composed of 3 units; alpha, beta and gamma.</text>
</comment>
<dbReference type="SMART" id="SM01224">
    <property type="entry name" value="G_gamma"/>
    <property type="match status" value="1"/>
</dbReference>
<dbReference type="SMART" id="SM00224">
    <property type="entry name" value="GGL"/>
    <property type="match status" value="1"/>
</dbReference>
<name>A0A8C7AUA2_NEOVI</name>
<dbReference type="InterPro" id="IPR001770">
    <property type="entry name" value="G-protein_gamma"/>
</dbReference>
<dbReference type="Ensembl" id="ENSNVIT00000013362.1">
    <property type="protein sequence ID" value="ENSNVIP00000011401.1"/>
    <property type="gene ID" value="ENSNVIG00000009030.1"/>
</dbReference>
<keyword evidence="3 5" id="KW-0472">Membrane</keyword>
<keyword evidence="4 5" id="KW-0807">Transducer</keyword>
<dbReference type="Pfam" id="PF00631">
    <property type="entry name" value="G-gamma"/>
    <property type="match status" value="1"/>
</dbReference>
<dbReference type="CDD" id="cd00068">
    <property type="entry name" value="GGL"/>
    <property type="match status" value="1"/>
</dbReference>
<evidence type="ECO:0000256" key="4">
    <source>
        <dbReference type="ARBA" id="ARBA00023224"/>
    </source>
</evidence>
<dbReference type="Proteomes" id="UP000694425">
    <property type="component" value="Unplaced"/>
</dbReference>
<dbReference type="PROSITE" id="PS50058">
    <property type="entry name" value="G_PROTEIN_GAMMA"/>
    <property type="match status" value="1"/>
</dbReference>
<evidence type="ECO:0000256" key="3">
    <source>
        <dbReference type="ARBA" id="ARBA00023136"/>
    </source>
</evidence>
<comment type="function">
    <text evidence="5">Guanine nucleotide-binding proteins (G proteins) are involved as a modulator or transducer in various transmembrane signaling systems. The beta and gamma chains are required for the GTPase activity, for replacement of GDP by GTP, and for G protein-effector interaction.</text>
</comment>
<dbReference type="GeneTree" id="ENSGT00960000186678"/>
<reference evidence="7" key="2">
    <citation type="submission" date="2025-09" db="UniProtKB">
        <authorList>
            <consortium name="Ensembl"/>
        </authorList>
    </citation>
    <scope>IDENTIFICATION</scope>
</reference>
<dbReference type="Gene3D" id="4.10.260.10">
    <property type="entry name" value="Transducin (heterotrimeric G protein), gamma chain"/>
    <property type="match status" value="1"/>
</dbReference>
<protein>
    <recommendedName>
        <fullName evidence="5">Guanine nucleotide-binding protein subunit gamma</fullName>
    </recommendedName>
</protein>
<evidence type="ECO:0000313" key="8">
    <source>
        <dbReference type="Proteomes" id="UP000694425"/>
    </source>
</evidence>
<comment type="subcellular location">
    <subcellularLocation>
        <location evidence="5">Cell membrane</location>
        <topology evidence="5">Lipid-anchor</topology>
        <orientation evidence="5">Cytoplasmic side</orientation>
    </subcellularLocation>
</comment>
<dbReference type="PANTHER" id="PTHR13809">
    <property type="entry name" value="GUANINE NUCLEOTIDE-BINDING PROTEIN GAMMA SUBUNIT"/>
    <property type="match status" value="1"/>
</dbReference>
<keyword evidence="8" id="KW-1185">Reference proteome</keyword>
<reference evidence="7" key="1">
    <citation type="submission" date="2025-08" db="UniProtKB">
        <authorList>
            <consortium name="Ensembl"/>
        </authorList>
    </citation>
    <scope>IDENTIFICATION</scope>
</reference>
<proteinExistence type="inferred from homology"/>
<evidence type="ECO:0000256" key="1">
    <source>
        <dbReference type="ARBA" id="ARBA00007431"/>
    </source>
</evidence>
<dbReference type="GO" id="GO:0007186">
    <property type="term" value="P:G protein-coupled receptor signaling pathway"/>
    <property type="evidence" value="ECO:0007669"/>
    <property type="project" value="InterPro"/>
</dbReference>
<organism evidence="7 8">
    <name type="scientific">Neovison vison</name>
    <name type="common">American mink</name>
    <name type="synonym">Mustela vison</name>
    <dbReference type="NCBI Taxonomy" id="452646"/>
    <lineage>
        <taxon>Eukaryota</taxon>
        <taxon>Metazoa</taxon>
        <taxon>Chordata</taxon>
        <taxon>Craniata</taxon>
        <taxon>Vertebrata</taxon>
        <taxon>Euteleostomi</taxon>
        <taxon>Mammalia</taxon>
        <taxon>Eutheria</taxon>
        <taxon>Laurasiatheria</taxon>
        <taxon>Carnivora</taxon>
        <taxon>Caniformia</taxon>
        <taxon>Musteloidea</taxon>
        <taxon>Mustelidae</taxon>
        <taxon>Mustelinae</taxon>
        <taxon>Neogale</taxon>
    </lineage>
</organism>
<dbReference type="AlphaFoldDB" id="A0A8C7AUA2"/>
<feature type="domain" description="G protein gamma" evidence="6">
    <location>
        <begin position="3"/>
        <end position="64"/>
    </location>
</feature>
<sequence length="81" mass="9101">MFSTASVNACSSGSMEQVKLEAGMERTKVSQVSAELQQYCMQNACKNILLVGAPARSSPFQKPDPVLYFFLIFYLFDRDHK</sequence>
<comment type="similarity">
    <text evidence="1 5">Belongs to the G protein gamma family.</text>
</comment>
<keyword evidence="5" id="KW-0449">Lipoprotein</keyword>
<keyword evidence="2 5" id="KW-1003">Cell membrane</keyword>
<accession>A0A8C7AUA2</accession>
<dbReference type="PRINTS" id="PR00321">
    <property type="entry name" value="GPROTEING"/>
</dbReference>